<dbReference type="EnsemblFungi" id="CEF71959">
    <property type="protein sequence ID" value="CEF71959"/>
    <property type="gene ID" value="FGRRES_00112"/>
</dbReference>
<reference evidence="2 4" key="3">
    <citation type="journal article" date="2015" name="BMC Genomics">
        <title>The completed genome sequence of the pathogenic ascomycete fungus Fusarium graminearum.</title>
        <authorList>
            <person name="King R."/>
            <person name="Urban M."/>
            <person name="Hammond-Kosack M.C."/>
            <person name="Hassani-Pak K."/>
            <person name="Hammond-Kosack K.E."/>
        </authorList>
    </citation>
    <scope>NUCLEOTIDE SEQUENCE [LARGE SCALE GENOMIC DNA]</scope>
    <source>
        <strain evidence="4">ATCC MYA-4620 / CBS 123657 / FGSC 9075 / NRRL 31084 / PH-1</strain>
        <strain evidence="2">PH-1</strain>
    </source>
</reference>
<organism evidence="2 4">
    <name type="scientific">Gibberella zeae (strain ATCC MYA-4620 / CBS 123657 / FGSC 9075 / NRRL 31084 / PH-1)</name>
    <name type="common">Wheat head blight fungus</name>
    <name type="synonym">Fusarium graminearum</name>
    <dbReference type="NCBI Taxonomy" id="229533"/>
    <lineage>
        <taxon>Eukaryota</taxon>
        <taxon>Fungi</taxon>
        <taxon>Dikarya</taxon>
        <taxon>Ascomycota</taxon>
        <taxon>Pezizomycotina</taxon>
        <taxon>Sordariomycetes</taxon>
        <taxon>Hypocreomycetidae</taxon>
        <taxon>Hypocreales</taxon>
        <taxon>Nectriaceae</taxon>
        <taxon>Fusarium</taxon>
    </lineage>
</organism>
<dbReference type="EMBL" id="HG970332">
    <property type="protein sequence ID" value="CEF71959.1"/>
    <property type="molecule type" value="Genomic_DNA"/>
</dbReference>
<evidence type="ECO:0000256" key="1">
    <source>
        <dbReference type="SAM" id="SignalP"/>
    </source>
</evidence>
<reference evidence="3" key="4">
    <citation type="submission" date="2017-01" db="UniProtKB">
        <authorList>
            <consortium name="EnsemblFungi"/>
        </authorList>
    </citation>
    <scope>IDENTIFICATION</scope>
    <source>
        <strain evidence="3">PH-1 / ATCC MYA-4620 / FGSC 9075 / NRRL 31084</strain>
    </source>
</reference>
<feature type="signal peptide" evidence="1">
    <location>
        <begin position="1"/>
        <end position="21"/>
    </location>
</feature>
<dbReference type="STRING" id="229533.I1R9H2"/>
<reference evidence="3 4" key="1">
    <citation type="journal article" date="2007" name="Science">
        <title>The Fusarium graminearum genome reveals a link between localized polymorphism and pathogen specialization.</title>
        <authorList>
            <person name="Cuomo C.A."/>
            <person name="Gueldener U."/>
            <person name="Xu J.-R."/>
            <person name="Trail F."/>
            <person name="Turgeon B.G."/>
            <person name="Di Pietro A."/>
            <person name="Walton J.D."/>
            <person name="Ma L.-J."/>
            <person name="Baker S.E."/>
            <person name="Rep M."/>
            <person name="Adam G."/>
            <person name="Antoniw J."/>
            <person name="Baldwin T."/>
            <person name="Calvo S.E."/>
            <person name="Chang Y.-L."/>
            <person name="DeCaprio D."/>
            <person name="Gale L.R."/>
            <person name="Gnerre S."/>
            <person name="Goswami R.S."/>
            <person name="Hammond-Kosack K."/>
            <person name="Harris L.J."/>
            <person name="Hilburn K."/>
            <person name="Kennell J.C."/>
            <person name="Kroken S."/>
            <person name="Magnuson J.K."/>
            <person name="Mannhaupt G."/>
            <person name="Mauceli E.W."/>
            <person name="Mewes H.-W."/>
            <person name="Mitterbauer R."/>
            <person name="Muehlbauer G."/>
            <person name="Muensterkoetter M."/>
            <person name="Nelson D."/>
            <person name="O'Donnell K."/>
            <person name="Ouellet T."/>
            <person name="Qi W."/>
            <person name="Quesneville H."/>
            <person name="Roncero M.I.G."/>
            <person name="Seong K.-Y."/>
            <person name="Tetko I.V."/>
            <person name="Urban M."/>
            <person name="Waalwijk C."/>
            <person name="Ward T.J."/>
            <person name="Yao J."/>
            <person name="Birren B.W."/>
            <person name="Kistler H.C."/>
        </authorList>
    </citation>
    <scope>NUCLEOTIDE SEQUENCE [LARGE SCALE GENOMIC DNA]</scope>
    <source>
        <strain evidence="4">ATCC MYA-4620 / CBS 123657 / FGSC 9075 / NRRL 31084 / PH-1</strain>
        <strain evidence="3">PH-1 / ATCC MYA-4620 / FGSC 9075 / NRRL 31084</strain>
    </source>
</reference>
<keyword evidence="4" id="KW-1185">Reference proteome</keyword>
<reference evidence="3 4" key="2">
    <citation type="journal article" date="2010" name="Nature">
        <title>Comparative genomics reveals mobile pathogenicity chromosomes in Fusarium.</title>
        <authorList>
            <person name="Ma L.J."/>
            <person name="van der Does H.C."/>
            <person name="Borkovich K.A."/>
            <person name="Coleman J.J."/>
            <person name="Daboussi M.J."/>
            <person name="Di Pietro A."/>
            <person name="Dufresne M."/>
            <person name="Freitag M."/>
            <person name="Grabherr M."/>
            <person name="Henrissat B."/>
            <person name="Houterman P.M."/>
            <person name="Kang S."/>
            <person name="Shim W.B."/>
            <person name="Woloshuk C."/>
            <person name="Xie X."/>
            <person name="Xu J.R."/>
            <person name="Antoniw J."/>
            <person name="Baker S.E."/>
            <person name="Bluhm B.H."/>
            <person name="Breakspear A."/>
            <person name="Brown D.W."/>
            <person name="Butchko R.A."/>
            <person name="Chapman S."/>
            <person name="Coulson R."/>
            <person name="Coutinho P.M."/>
            <person name="Danchin E.G."/>
            <person name="Diener A."/>
            <person name="Gale L.R."/>
            <person name="Gardiner D.M."/>
            <person name="Goff S."/>
            <person name="Hammond-Kosack K.E."/>
            <person name="Hilburn K."/>
            <person name="Hua-Van A."/>
            <person name="Jonkers W."/>
            <person name="Kazan K."/>
            <person name="Kodira C.D."/>
            <person name="Koehrsen M."/>
            <person name="Kumar L."/>
            <person name="Lee Y.H."/>
            <person name="Li L."/>
            <person name="Manners J.M."/>
            <person name="Miranda-Saavedra D."/>
            <person name="Mukherjee M."/>
            <person name="Park G."/>
            <person name="Park J."/>
            <person name="Park S.Y."/>
            <person name="Proctor R.H."/>
            <person name="Regev A."/>
            <person name="Ruiz-Roldan M.C."/>
            <person name="Sain D."/>
            <person name="Sakthikumar S."/>
            <person name="Sykes S."/>
            <person name="Schwartz D.C."/>
            <person name="Turgeon B.G."/>
            <person name="Wapinski I."/>
            <person name="Yoder O."/>
            <person name="Young S."/>
            <person name="Zeng Q."/>
            <person name="Zhou S."/>
            <person name="Galagan J."/>
            <person name="Cuomo C.A."/>
            <person name="Kistler H.C."/>
            <person name="Rep M."/>
        </authorList>
    </citation>
    <scope>GENOME REANNOTATION</scope>
    <source>
        <strain evidence="4">ATCC MYA-4620 / CBS 123657 / FGSC 9075 / NRRL 31084 / PH-1</strain>
        <strain evidence="3">PH-1 / ATCC MYA-4620 / FGSC 9075 / NRRL 31084</strain>
    </source>
</reference>
<evidence type="ECO:0000313" key="4">
    <source>
        <dbReference type="Proteomes" id="UP000070720"/>
    </source>
</evidence>
<dbReference type="RefSeq" id="XP_011315714.1">
    <property type="nucleotide sequence ID" value="XM_011317412.1"/>
</dbReference>
<accession>I1R9H2</accession>
<dbReference type="HOGENOM" id="CLU_155359_0_0_1"/>
<sequence length="136" mass="15268">MKFTLFTNAALAIPFLTGALAAPAQDDKSPSLEDKRAIDCSFEVKYQKDWVESGLDRYRFQLITNPRNDQHLKTYCDLYLGMVGFTINNQCFWGDAYYLDSSGARGPAGQKAVQDANNKACDDFEVITGCRTIRSF</sequence>
<feature type="chain" id="PRO_5010124009" evidence="1">
    <location>
        <begin position="22"/>
        <end position="136"/>
    </location>
</feature>
<gene>
    <name evidence="3" type="primary">FG00112.1</name>
    <name evidence="2" type="ORF">FGRAMPH1_01T00319</name>
</gene>
<name>I1R9H2_GIBZE</name>
<dbReference type="AlphaFoldDB" id="I1R9H2"/>
<evidence type="ECO:0000313" key="3">
    <source>
        <dbReference type="EnsemblFungi" id="CEF71959"/>
    </source>
</evidence>
<accession>A0A098CZ97</accession>
<dbReference type="Proteomes" id="UP000070720">
    <property type="component" value="Chromosome 1"/>
</dbReference>
<protein>
    <submittedName>
        <fullName evidence="2">Chromosome 1, complete genome</fullName>
    </submittedName>
</protein>
<keyword evidence="1" id="KW-0732">Signal</keyword>
<proteinExistence type="predicted"/>
<dbReference type="KEGG" id="fgr:FGSG_00112"/>
<dbReference type="VEuPathDB" id="FungiDB:FGRAMPH1_01G00319"/>
<dbReference type="OrthoDB" id="4978380at2759"/>
<dbReference type="eggNOG" id="ENOG502RVU3">
    <property type="taxonomic scope" value="Eukaryota"/>
</dbReference>
<evidence type="ECO:0000313" key="2">
    <source>
        <dbReference type="EMBL" id="CEF71959.1"/>
    </source>
</evidence>
<dbReference type="InParanoid" id="I1R9H2"/>